<feature type="domain" description="Glycoside hydrolase family 5" evidence="19">
    <location>
        <begin position="254"/>
        <end position="489"/>
    </location>
</feature>
<gene>
    <name evidence="20" type="ORF">DRE_01563</name>
</gene>
<evidence type="ECO:0000256" key="8">
    <source>
        <dbReference type="ARBA" id="ARBA00023136"/>
    </source>
</evidence>
<dbReference type="GO" id="GO:0009986">
    <property type="term" value="C:cell surface"/>
    <property type="evidence" value="ECO:0007669"/>
    <property type="project" value="TreeGrafter"/>
</dbReference>
<dbReference type="GO" id="GO:0004338">
    <property type="term" value="F:glucan exo-1,3-beta-glucosidase activity"/>
    <property type="evidence" value="ECO:0007669"/>
    <property type="project" value="UniProtKB-EC"/>
</dbReference>
<dbReference type="InterPro" id="IPR017853">
    <property type="entry name" value="GH"/>
</dbReference>
<keyword evidence="21" id="KW-1185">Reference proteome</keyword>
<keyword evidence="8 18" id="KW-0472">Membrane</keyword>
<evidence type="ECO:0000256" key="18">
    <source>
        <dbReference type="SAM" id="Phobius"/>
    </source>
</evidence>
<comment type="subcellular location">
    <subcellularLocation>
        <location evidence="1">Cell membrane</location>
        <topology evidence="1">Single-pass type II membrane protein</topology>
    </subcellularLocation>
</comment>
<feature type="compositionally biased region" description="Low complexity" evidence="17">
    <location>
        <begin position="95"/>
        <end position="129"/>
    </location>
</feature>
<dbReference type="Proteomes" id="UP000024837">
    <property type="component" value="Unassembled WGS sequence"/>
</dbReference>
<dbReference type="Gene3D" id="3.20.20.80">
    <property type="entry name" value="Glycosidases"/>
    <property type="match status" value="1"/>
</dbReference>
<accession>W7HIG9</accession>
<evidence type="ECO:0000256" key="16">
    <source>
        <dbReference type="RuleBase" id="RU361153"/>
    </source>
</evidence>
<evidence type="ECO:0000256" key="2">
    <source>
        <dbReference type="ARBA" id="ARBA00005641"/>
    </source>
</evidence>
<evidence type="ECO:0000256" key="5">
    <source>
        <dbReference type="ARBA" id="ARBA00022801"/>
    </source>
</evidence>
<dbReference type="PANTHER" id="PTHR31297:SF34">
    <property type="entry name" value="GLUCAN 1,3-BETA-GLUCOSIDASE 2"/>
    <property type="match status" value="1"/>
</dbReference>
<dbReference type="EMBL" id="KI966457">
    <property type="protein sequence ID" value="EWC43676.1"/>
    <property type="molecule type" value="Genomic_DNA"/>
</dbReference>
<evidence type="ECO:0000313" key="20">
    <source>
        <dbReference type="EMBL" id="EWC43676.1"/>
    </source>
</evidence>
<dbReference type="GO" id="GO:0005886">
    <property type="term" value="C:plasma membrane"/>
    <property type="evidence" value="ECO:0007669"/>
    <property type="project" value="UniProtKB-SubCell"/>
</dbReference>
<keyword evidence="4 18" id="KW-0812">Transmembrane</keyword>
<feature type="compositionally biased region" description="Low complexity" evidence="17">
    <location>
        <begin position="16"/>
        <end position="25"/>
    </location>
</feature>
<keyword evidence="7 18" id="KW-1133">Transmembrane helix</keyword>
<evidence type="ECO:0000256" key="3">
    <source>
        <dbReference type="ARBA" id="ARBA00022475"/>
    </source>
</evidence>
<dbReference type="OrthoDB" id="62120at2759"/>
<feature type="transmembrane region" description="Helical" evidence="18">
    <location>
        <begin position="32"/>
        <end position="55"/>
    </location>
</feature>
<dbReference type="InterPro" id="IPR001547">
    <property type="entry name" value="Glyco_hydro_5"/>
</dbReference>
<comment type="catalytic activity">
    <reaction evidence="12">
        <text>Successive hydrolysis of beta-D-glucose units from the non-reducing ends of (1-&gt;3)-beta-D-glucans, releasing alpha-glucose.</text>
        <dbReference type="EC" id="3.2.1.58"/>
    </reaction>
</comment>
<organism evidence="20 21">
    <name type="scientific">Drechslerella stenobrocha 248</name>
    <dbReference type="NCBI Taxonomy" id="1043628"/>
    <lineage>
        <taxon>Eukaryota</taxon>
        <taxon>Fungi</taxon>
        <taxon>Dikarya</taxon>
        <taxon>Ascomycota</taxon>
        <taxon>Pezizomycotina</taxon>
        <taxon>Orbiliomycetes</taxon>
        <taxon>Orbiliales</taxon>
        <taxon>Orbiliaceae</taxon>
        <taxon>Drechslerella</taxon>
    </lineage>
</organism>
<evidence type="ECO:0000256" key="9">
    <source>
        <dbReference type="ARBA" id="ARBA00023180"/>
    </source>
</evidence>
<evidence type="ECO:0000256" key="17">
    <source>
        <dbReference type="SAM" id="MobiDB-lite"/>
    </source>
</evidence>
<evidence type="ECO:0000256" key="7">
    <source>
        <dbReference type="ARBA" id="ARBA00022989"/>
    </source>
</evidence>
<proteinExistence type="inferred from homology"/>
<dbReference type="SUPFAM" id="SSF51445">
    <property type="entry name" value="(Trans)glycosidases"/>
    <property type="match status" value="1"/>
</dbReference>
<evidence type="ECO:0000256" key="14">
    <source>
        <dbReference type="ARBA" id="ARBA00038929"/>
    </source>
</evidence>
<feature type="compositionally biased region" description="Polar residues" evidence="17">
    <location>
        <begin position="1"/>
        <end position="11"/>
    </location>
</feature>
<keyword evidence="3" id="KW-1003">Cell membrane</keyword>
<sequence length="609" mass="66189">MATLSPPSTAASVADKPPSSLASAPKPRRKRLMWICVGVAVAIGVVVAIVLAVLITNKVINVKGSSSADASPEAAVASPSQSSEPSSDSDRSAKSDPNGQTALTRSARPSATATSTRPSSTSSAPESTSVSCPKKTDIPSAARGTYFDTTAWLDMTDFNCTYTDETVGGLPLVGLDSTWDDSARANPNVPALNKPWGSYNSRPARGVNLGGWLSLEPFITPSLFAYDSSLGVVDEYSLSKYLGAKAAATLEKHYSTFVTEQDFKSIADAGLDHIRIPFSYWAVETYDDDPYVSSISWRYLLRGIEWARKYGLRIKLDLHGLPGSQNSWNHSGRQGKVGFLLGSSGAKNAQRALDIHDKLSKFFAQDRYKNVIAFYGLANEPGRDLDLDSLVSWTAEAYKIIKDNGVSAIQVFSDALRGLPEWQGRLQGYGNSLVVDTHQYVIFDPALLAFKHTAKITFACETWTEQVSDSVSSGFGPTMVGEWSQADTDCTRHLNGVGNGARWTGTFLADGSSPACPTGDKQCSCEMANADPSDYSPEYKLFLKTWAEAQMHAFEKSWGWFYWTWKTESAPLWSYQAGLAAGIMPEKAYQRDWDCSKPIPSFGKLPEFV</sequence>
<keyword evidence="11" id="KW-0961">Cell wall biogenesis/degradation</keyword>
<evidence type="ECO:0000256" key="1">
    <source>
        <dbReference type="ARBA" id="ARBA00004401"/>
    </source>
</evidence>
<evidence type="ECO:0000259" key="19">
    <source>
        <dbReference type="Pfam" id="PF00150"/>
    </source>
</evidence>
<protein>
    <recommendedName>
        <fullName evidence="14">glucan 1,3-beta-glucosidase</fullName>
        <ecNumber evidence="14">3.2.1.58</ecNumber>
    </recommendedName>
    <alternativeName>
        <fullName evidence="15">Exo-1,3-beta-glucanase D</fullName>
    </alternativeName>
</protein>
<reference evidence="20 21" key="1">
    <citation type="submission" date="2013-05" db="EMBL/GenBank/DDBJ databases">
        <title>Drechslerella stenobrocha genome reveals carnivorous origination and mechanical trapping mechanism of predatory fungi.</title>
        <authorList>
            <person name="Liu X."/>
            <person name="Zhang W."/>
            <person name="Liu K."/>
        </authorList>
    </citation>
    <scope>NUCLEOTIDE SEQUENCE [LARGE SCALE GENOMIC DNA]</scope>
    <source>
        <strain evidence="20 21">248</strain>
    </source>
</reference>
<dbReference type="InterPro" id="IPR050386">
    <property type="entry name" value="Glycosyl_hydrolase_5"/>
</dbReference>
<keyword evidence="6" id="KW-0735">Signal-anchor</keyword>
<feature type="region of interest" description="Disordered" evidence="17">
    <location>
        <begin position="65"/>
        <end position="136"/>
    </location>
</feature>
<evidence type="ECO:0000256" key="10">
    <source>
        <dbReference type="ARBA" id="ARBA00023295"/>
    </source>
</evidence>
<evidence type="ECO:0000313" key="21">
    <source>
        <dbReference type="Proteomes" id="UP000024837"/>
    </source>
</evidence>
<dbReference type="Pfam" id="PF00150">
    <property type="entry name" value="Cellulase"/>
    <property type="match status" value="1"/>
</dbReference>
<evidence type="ECO:0000256" key="12">
    <source>
        <dbReference type="ARBA" id="ARBA00036824"/>
    </source>
</evidence>
<dbReference type="HOGENOM" id="CLU_004624_4_2_1"/>
<keyword evidence="5 16" id="KW-0378">Hydrolase</keyword>
<keyword evidence="10 16" id="KW-0326">Glycosidase</keyword>
<evidence type="ECO:0000256" key="6">
    <source>
        <dbReference type="ARBA" id="ARBA00022968"/>
    </source>
</evidence>
<dbReference type="GO" id="GO:0005576">
    <property type="term" value="C:extracellular region"/>
    <property type="evidence" value="ECO:0007669"/>
    <property type="project" value="TreeGrafter"/>
</dbReference>
<dbReference type="PANTHER" id="PTHR31297">
    <property type="entry name" value="GLUCAN ENDO-1,6-BETA-GLUCOSIDASE B"/>
    <property type="match status" value="1"/>
</dbReference>
<feature type="region of interest" description="Disordered" evidence="17">
    <location>
        <begin position="1"/>
        <end position="25"/>
    </location>
</feature>
<comment type="similarity">
    <text evidence="2 16">Belongs to the glycosyl hydrolase 5 (cellulase A) family.</text>
</comment>
<dbReference type="GO" id="GO:0009251">
    <property type="term" value="P:glucan catabolic process"/>
    <property type="evidence" value="ECO:0007669"/>
    <property type="project" value="TreeGrafter"/>
</dbReference>
<evidence type="ECO:0000256" key="11">
    <source>
        <dbReference type="ARBA" id="ARBA00023316"/>
    </source>
</evidence>
<name>W7HIG9_9PEZI</name>
<evidence type="ECO:0000256" key="13">
    <source>
        <dbReference type="ARBA" id="ARBA00037126"/>
    </source>
</evidence>
<feature type="compositionally biased region" description="Low complexity" evidence="17">
    <location>
        <begin position="65"/>
        <end position="86"/>
    </location>
</feature>
<evidence type="ECO:0000256" key="15">
    <source>
        <dbReference type="ARBA" id="ARBA00041260"/>
    </source>
</evidence>
<dbReference type="AlphaFoldDB" id="W7HIG9"/>
<dbReference type="FunFam" id="3.20.20.80:FF:000033">
    <property type="entry name" value="Glucan 1,3-beta-glucosidase A"/>
    <property type="match status" value="1"/>
</dbReference>
<comment type="function">
    <text evidence="13">Glucosidase involved in the degradation of cellulosic biomass. Active on lichenan.</text>
</comment>
<dbReference type="EC" id="3.2.1.58" evidence="14"/>
<evidence type="ECO:0000256" key="4">
    <source>
        <dbReference type="ARBA" id="ARBA00022692"/>
    </source>
</evidence>
<keyword evidence="9" id="KW-0325">Glycoprotein</keyword>
<dbReference type="GO" id="GO:0071555">
    <property type="term" value="P:cell wall organization"/>
    <property type="evidence" value="ECO:0007669"/>
    <property type="project" value="UniProtKB-KW"/>
</dbReference>